<feature type="coiled-coil region" evidence="1">
    <location>
        <begin position="71"/>
        <end position="176"/>
    </location>
</feature>
<keyword evidence="2" id="KW-0812">Transmembrane</keyword>
<name>A0A2V3TSR0_9HYPH</name>
<dbReference type="RefSeq" id="WP_068184934.1">
    <property type="nucleotide sequence ID" value="NZ_JAHBRY010000004.1"/>
</dbReference>
<proteinExistence type="predicted"/>
<dbReference type="EMBL" id="QJJK01000021">
    <property type="protein sequence ID" value="PXW51178.1"/>
    <property type="molecule type" value="Genomic_DNA"/>
</dbReference>
<gene>
    <name evidence="3" type="ORF">C7450_12169</name>
</gene>
<evidence type="ECO:0000256" key="2">
    <source>
        <dbReference type="SAM" id="Phobius"/>
    </source>
</evidence>
<keyword evidence="2" id="KW-0472">Membrane</keyword>
<dbReference type="OrthoDB" id="8428965at2"/>
<feature type="transmembrane region" description="Helical" evidence="2">
    <location>
        <begin position="12"/>
        <end position="38"/>
    </location>
</feature>
<keyword evidence="1" id="KW-0175">Coiled coil</keyword>
<reference evidence="3 4" key="1">
    <citation type="submission" date="2018-05" db="EMBL/GenBank/DDBJ databases">
        <title>Genomic Encyclopedia of Type Strains, Phase IV (KMG-IV): sequencing the most valuable type-strain genomes for metagenomic binning, comparative biology and taxonomic classification.</title>
        <authorList>
            <person name="Goeker M."/>
        </authorList>
    </citation>
    <scope>NUCLEOTIDE SEQUENCE [LARGE SCALE GENOMIC DNA]</scope>
    <source>
        <strain evidence="3 4">DSM 6462</strain>
    </source>
</reference>
<protein>
    <submittedName>
        <fullName evidence="3">Uncharacterized protein</fullName>
    </submittedName>
</protein>
<sequence length="594" mass="64971">MKRRRHQSDTSEVALMAVMTKAMGAFLILMVFAMQYYIPDFTAEQIAAIVNRSISGVRQDLASAVERMKRGDFTKEELEELQRQIDVALAKLSQAESDIARLQTRLDQSVSQLKRIEGDRARLEAEGQSLRAEIARLRAFDPSAMQAAIERLTGELSDKLAEVEALKNQLHKLSGARALSIHMQYQNCGDKIIALAVARQDGRDGKSTSLIPVDGSTAYTPVGRSFTSTPEGTNSYFTFLADPVYGEEVSQVWLAHRALPGDTYAIYLNDLNRAMEQQANTQGPSIEESSCHVRLSIYDGKTNLNLDQSIGATNPFAFGKAVRVTQDALVPVNTSSSEAQWFQRNLLEAPCKALTCDPNSQEARKTVFGLLEGIYQYRLSRTPTPRIQVDPNAVNQIVDDLKTGFLSGQFTQNSLSRFAALAIAPPAGSVTSGAAPGADIIAEARKRLADADIPLSLQREFLTRASQGWWSTDEFERRIQSVAKTTASAPSPSGPTSVENPGRVIALLRTLTDTGFMTPDVAARWSVLVKQMPPSPPAASVPTGLNRNEIIAQMTNKGFPPEFASFVAGRMMSGAIKLDDYIYAMKVTKGNTPR</sequence>
<dbReference type="Proteomes" id="UP000248021">
    <property type="component" value="Unassembled WGS sequence"/>
</dbReference>
<evidence type="ECO:0000313" key="3">
    <source>
        <dbReference type="EMBL" id="PXW51178.1"/>
    </source>
</evidence>
<evidence type="ECO:0000313" key="4">
    <source>
        <dbReference type="Proteomes" id="UP000248021"/>
    </source>
</evidence>
<organism evidence="3 4">
    <name type="scientific">Chelatococcus asaccharovorans</name>
    <dbReference type="NCBI Taxonomy" id="28210"/>
    <lineage>
        <taxon>Bacteria</taxon>
        <taxon>Pseudomonadati</taxon>
        <taxon>Pseudomonadota</taxon>
        <taxon>Alphaproteobacteria</taxon>
        <taxon>Hyphomicrobiales</taxon>
        <taxon>Chelatococcaceae</taxon>
        <taxon>Chelatococcus</taxon>
    </lineage>
</organism>
<keyword evidence="2" id="KW-1133">Transmembrane helix</keyword>
<comment type="caution">
    <text evidence="3">The sequence shown here is derived from an EMBL/GenBank/DDBJ whole genome shotgun (WGS) entry which is preliminary data.</text>
</comment>
<keyword evidence="4" id="KW-1185">Reference proteome</keyword>
<dbReference type="AlphaFoldDB" id="A0A2V3TSR0"/>
<evidence type="ECO:0000256" key="1">
    <source>
        <dbReference type="SAM" id="Coils"/>
    </source>
</evidence>
<accession>A0A2V3TSR0</accession>